<dbReference type="InterPro" id="IPR050185">
    <property type="entry name" value="Ub_carboxyl-term_hydrolase"/>
</dbReference>
<evidence type="ECO:0000313" key="4">
    <source>
        <dbReference type="EMBL" id="KAK9868970.1"/>
    </source>
</evidence>
<dbReference type="GO" id="GO:0016579">
    <property type="term" value="P:protein deubiquitination"/>
    <property type="evidence" value="ECO:0007669"/>
    <property type="project" value="InterPro"/>
</dbReference>
<dbReference type="EMBL" id="JALJOV010000004">
    <property type="protein sequence ID" value="KAK9868970.1"/>
    <property type="molecule type" value="Genomic_DNA"/>
</dbReference>
<feature type="compositionally biased region" description="Low complexity" evidence="2">
    <location>
        <begin position="529"/>
        <end position="542"/>
    </location>
</feature>
<evidence type="ECO:0000259" key="3">
    <source>
        <dbReference type="PROSITE" id="PS50235"/>
    </source>
</evidence>
<dbReference type="InterPro" id="IPR018200">
    <property type="entry name" value="USP_CS"/>
</dbReference>
<dbReference type="SUPFAM" id="SSF54001">
    <property type="entry name" value="Cysteine proteinases"/>
    <property type="match status" value="1"/>
</dbReference>
<feature type="domain" description="USP" evidence="3">
    <location>
        <begin position="102"/>
        <end position="941"/>
    </location>
</feature>
<feature type="region of interest" description="Disordered" evidence="2">
    <location>
        <begin position="676"/>
        <end position="708"/>
    </location>
</feature>
<keyword evidence="5" id="KW-1185">Reference proteome</keyword>
<gene>
    <name evidence="4" type="ORF">WJX84_007922</name>
</gene>
<feature type="region of interest" description="Disordered" evidence="2">
    <location>
        <begin position="616"/>
        <end position="662"/>
    </location>
</feature>
<accession>A0AAW1TM17</accession>
<feature type="region of interest" description="Disordered" evidence="2">
    <location>
        <begin position="290"/>
        <end position="347"/>
    </location>
</feature>
<dbReference type="InterPro" id="IPR001394">
    <property type="entry name" value="Peptidase_C19_UCH"/>
</dbReference>
<dbReference type="Pfam" id="PF00443">
    <property type="entry name" value="UCH"/>
    <property type="match status" value="1"/>
</dbReference>
<evidence type="ECO:0000313" key="5">
    <source>
        <dbReference type="Proteomes" id="UP001485043"/>
    </source>
</evidence>
<feature type="region of interest" description="Disordered" evidence="2">
    <location>
        <begin position="379"/>
        <end position="592"/>
    </location>
</feature>
<feature type="compositionally biased region" description="Pro residues" evidence="2">
    <location>
        <begin position="290"/>
        <end position="302"/>
    </location>
</feature>
<protein>
    <recommendedName>
        <fullName evidence="3">USP domain-containing protein</fullName>
    </recommendedName>
</protein>
<evidence type="ECO:0000256" key="1">
    <source>
        <dbReference type="ARBA" id="ARBA00009085"/>
    </source>
</evidence>
<feature type="compositionally biased region" description="Polar residues" evidence="2">
    <location>
        <begin position="647"/>
        <end position="662"/>
    </location>
</feature>
<sequence length="947" mass="99493">MLDTRRSELYCSCCQDYRYDQAFDTVLLAPGSESSAQLQGANVAARSGVGTSLGGVPEVLADSVAIVRKRKRSPEGHKAAKKQVCRCPAAPSKDSGLAAGLRGLNNLGQTCFMNSVLQAMLHAPLLKDRYLGGFHPRGSCERRECLDCELDAVFSAAYSGERHPYSPAKFLWSWWQHAADQLAGHQQQDAHEFYLFMLSRLGQPVASEPATPTCTSGRPSVHSPELVEDLLDVQGQVDCSRAGQPEQPSVVSQTFGGELRSDVTCCACGYTSTAVDPFLDISLDIDPPTSFPPPALPIPRATPPSAHAASGPNGKSRGRGKGNGKGTSARGRSRGRGGRSSDARAGRGLDAAALSRAGSVGAPQDMPGGVTELQPLAEQPRAATPSLAWDATPEPSQEDGGGNGDASMATGASARQPSPLPASADGSGRASTPLAEGAPDLIRVSSPGGKIRVRMQRCPSTPPIGLPVQPEGPTAEAPRQATPSLVPGPSTTEGGDSVDAGSTVIAIGAAGHDQEASGPRVPLSPQPSQPAAAKPAPTAARPGSSRAKHPDPAALQQRPLSPPSTGSRPAGSKGRGRGGAKQAAGRPLRCGSCFTCRNKQLKKACLRNKELRDQGLEVPTMASPTRPPLGPFRHTPEASDPAVAGSNAPSDSSGPASSTNPALQRHLKLSPVGKAPAAVLPKGRPASPSPAPQQPTSPLAAHSDAGAAQKQLPLWDGKPVFTASLEPRPADTATLLGCLHRFTRQESLGPREQWICARCKTGQRAIKQMSIRKLPPILTLHVKRFEHRNLHGLGRKLETPLAFPVFRLDMWPFLSACILRRRFKARVPRHLQGIESPGRDAAAASSPGAIVQQHGADIKVEEVSEWQPRTRQEGTLLGSWVGSTQKIVASAPARGSLAGGHYTAFLRCGPQWFLCDDACLMAVAVADVAACQPYMLFYSRTNHFSVS</sequence>
<dbReference type="PROSITE" id="PS00972">
    <property type="entry name" value="USP_1"/>
    <property type="match status" value="1"/>
</dbReference>
<dbReference type="Proteomes" id="UP001485043">
    <property type="component" value="Unassembled WGS sequence"/>
</dbReference>
<dbReference type="GO" id="GO:0004843">
    <property type="term" value="F:cysteine-type deubiquitinase activity"/>
    <property type="evidence" value="ECO:0007669"/>
    <property type="project" value="InterPro"/>
</dbReference>
<dbReference type="InterPro" id="IPR038765">
    <property type="entry name" value="Papain-like_cys_pep_sf"/>
</dbReference>
<proteinExistence type="inferred from homology"/>
<dbReference type="PROSITE" id="PS50235">
    <property type="entry name" value="USP_3"/>
    <property type="match status" value="1"/>
</dbReference>
<dbReference type="Gene3D" id="3.90.70.10">
    <property type="entry name" value="Cysteine proteinases"/>
    <property type="match status" value="2"/>
</dbReference>
<dbReference type="InterPro" id="IPR028889">
    <property type="entry name" value="USP"/>
</dbReference>
<name>A0AAW1TM17_9CHLO</name>
<dbReference type="PANTHER" id="PTHR21646">
    <property type="entry name" value="UBIQUITIN CARBOXYL-TERMINAL HYDROLASE"/>
    <property type="match status" value="1"/>
</dbReference>
<evidence type="ECO:0000256" key="2">
    <source>
        <dbReference type="SAM" id="MobiDB-lite"/>
    </source>
</evidence>
<comment type="similarity">
    <text evidence="1">Belongs to the peptidase C19 family.</text>
</comment>
<comment type="caution">
    <text evidence="4">The sequence shown here is derived from an EMBL/GenBank/DDBJ whole genome shotgun (WGS) entry which is preliminary data.</text>
</comment>
<dbReference type="AlphaFoldDB" id="A0AAW1TM17"/>
<organism evidence="4 5">
    <name type="scientific">Apatococcus fuscideae</name>
    <dbReference type="NCBI Taxonomy" id="2026836"/>
    <lineage>
        <taxon>Eukaryota</taxon>
        <taxon>Viridiplantae</taxon>
        <taxon>Chlorophyta</taxon>
        <taxon>core chlorophytes</taxon>
        <taxon>Trebouxiophyceae</taxon>
        <taxon>Chlorellales</taxon>
        <taxon>Chlorellaceae</taxon>
        <taxon>Apatococcus</taxon>
    </lineage>
</organism>
<reference evidence="4 5" key="1">
    <citation type="journal article" date="2024" name="Nat. Commun.">
        <title>Phylogenomics reveals the evolutionary origins of lichenization in chlorophyte algae.</title>
        <authorList>
            <person name="Puginier C."/>
            <person name="Libourel C."/>
            <person name="Otte J."/>
            <person name="Skaloud P."/>
            <person name="Haon M."/>
            <person name="Grisel S."/>
            <person name="Petersen M."/>
            <person name="Berrin J.G."/>
            <person name="Delaux P.M."/>
            <person name="Dal Grande F."/>
            <person name="Keller J."/>
        </authorList>
    </citation>
    <scope>NUCLEOTIDE SEQUENCE [LARGE SCALE GENOMIC DNA]</scope>
    <source>
        <strain evidence="4 5">SAG 2523</strain>
    </source>
</reference>